<dbReference type="AlphaFoldDB" id="A0A6A6PIH5"/>
<proteinExistence type="predicted"/>
<keyword evidence="1" id="KW-0472">Membrane</keyword>
<evidence type="ECO:0000256" key="1">
    <source>
        <dbReference type="SAM" id="Phobius"/>
    </source>
</evidence>
<feature type="domain" description="DUF7598" evidence="2">
    <location>
        <begin position="12"/>
        <end position="146"/>
    </location>
</feature>
<dbReference type="Proteomes" id="UP000799767">
    <property type="component" value="Unassembled WGS sequence"/>
</dbReference>
<reference evidence="3" key="1">
    <citation type="journal article" date="2020" name="Stud. Mycol.">
        <title>101 Dothideomycetes genomes: a test case for predicting lifestyles and emergence of pathogens.</title>
        <authorList>
            <person name="Haridas S."/>
            <person name="Albert R."/>
            <person name="Binder M."/>
            <person name="Bloem J."/>
            <person name="Labutti K."/>
            <person name="Salamov A."/>
            <person name="Andreopoulos B."/>
            <person name="Baker S."/>
            <person name="Barry K."/>
            <person name="Bills G."/>
            <person name="Bluhm B."/>
            <person name="Cannon C."/>
            <person name="Castanera R."/>
            <person name="Culley D."/>
            <person name="Daum C."/>
            <person name="Ezra D."/>
            <person name="Gonzalez J."/>
            <person name="Henrissat B."/>
            <person name="Kuo A."/>
            <person name="Liang C."/>
            <person name="Lipzen A."/>
            <person name="Lutzoni F."/>
            <person name="Magnuson J."/>
            <person name="Mondo S."/>
            <person name="Nolan M."/>
            <person name="Ohm R."/>
            <person name="Pangilinan J."/>
            <person name="Park H.-J."/>
            <person name="Ramirez L."/>
            <person name="Alfaro M."/>
            <person name="Sun H."/>
            <person name="Tritt A."/>
            <person name="Yoshinaga Y."/>
            <person name="Zwiers L.-H."/>
            <person name="Turgeon B."/>
            <person name="Goodwin S."/>
            <person name="Spatafora J."/>
            <person name="Crous P."/>
            <person name="Grigoriev I."/>
        </authorList>
    </citation>
    <scope>NUCLEOTIDE SEQUENCE</scope>
    <source>
        <strain evidence="3">CBS 113389</strain>
    </source>
</reference>
<feature type="transmembrane region" description="Helical" evidence="1">
    <location>
        <begin position="80"/>
        <end position="102"/>
    </location>
</feature>
<keyword evidence="4" id="KW-1185">Reference proteome</keyword>
<feature type="transmembrane region" description="Helical" evidence="1">
    <location>
        <begin position="21"/>
        <end position="41"/>
    </location>
</feature>
<feature type="transmembrane region" description="Helical" evidence="1">
    <location>
        <begin position="47"/>
        <end position="68"/>
    </location>
</feature>
<dbReference type="GeneID" id="54476658"/>
<dbReference type="RefSeq" id="XP_033586408.1">
    <property type="nucleotide sequence ID" value="XM_033735656.1"/>
</dbReference>
<name>A0A6A6PIH5_9PEZI</name>
<evidence type="ECO:0000259" key="2">
    <source>
        <dbReference type="Pfam" id="PF24535"/>
    </source>
</evidence>
<feature type="transmembrane region" description="Helical" evidence="1">
    <location>
        <begin position="122"/>
        <end position="147"/>
    </location>
</feature>
<sequence length="181" mass="19788">MALSRKSLAGPGYIILNGIRVLNIISFLAVITGSVVMLIKTSVATKFFFFDAVSHVLTAVTSMFLMVSELSLFRGYFSRNWPLLSPSHGFVSLALAMVVIGVDMLGNLNKPATSQKSLGLPFWRIVIAGGIVIFIMGWVNLIASYVFRDRNAGITARQSPLSKAQAPGVEHPPLRNWRHPT</sequence>
<organism evidence="3 4">
    <name type="scientific">Neohortaea acidophila</name>
    <dbReference type="NCBI Taxonomy" id="245834"/>
    <lineage>
        <taxon>Eukaryota</taxon>
        <taxon>Fungi</taxon>
        <taxon>Dikarya</taxon>
        <taxon>Ascomycota</taxon>
        <taxon>Pezizomycotina</taxon>
        <taxon>Dothideomycetes</taxon>
        <taxon>Dothideomycetidae</taxon>
        <taxon>Mycosphaerellales</taxon>
        <taxon>Teratosphaeriaceae</taxon>
        <taxon>Neohortaea</taxon>
    </lineage>
</organism>
<dbReference type="InterPro" id="IPR056019">
    <property type="entry name" value="DUF7598"/>
</dbReference>
<evidence type="ECO:0000313" key="3">
    <source>
        <dbReference type="EMBL" id="KAF2479838.1"/>
    </source>
</evidence>
<keyword evidence="1" id="KW-0812">Transmembrane</keyword>
<dbReference type="OrthoDB" id="5327148at2759"/>
<keyword evidence="1" id="KW-1133">Transmembrane helix</keyword>
<gene>
    <name evidence="3" type="ORF">BDY17DRAFT_312778</name>
</gene>
<evidence type="ECO:0000313" key="4">
    <source>
        <dbReference type="Proteomes" id="UP000799767"/>
    </source>
</evidence>
<dbReference type="Pfam" id="PF24535">
    <property type="entry name" value="DUF7598"/>
    <property type="match status" value="1"/>
</dbReference>
<protein>
    <recommendedName>
        <fullName evidence="2">DUF7598 domain-containing protein</fullName>
    </recommendedName>
</protein>
<accession>A0A6A6PIH5</accession>
<dbReference type="EMBL" id="MU001640">
    <property type="protein sequence ID" value="KAF2479838.1"/>
    <property type="molecule type" value="Genomic_DNA"/>
</dbReference>